<evidence type="ECO:0000256" key="4">
    <source>
        <dbReference type="ARBA" id="ARBA00022605"/>
    </source>
</evidence>
<protein>
    <recommendedName>
        <fullName evidence="9 10">Pyrroline-5-carboxylate reductase</fullName>
        <shortName evidence="9">P5C reductase</shortName>
        <shortName evidence="9">P5CR</shortName>
        <ecNumber evidence="9 10">1.5.1.2</ecNumber>
    </recommendedName>
    <alternativeName>
        <fullName evidence="9">PCA reductase</fullName>
    </alternativeName>
</protein>
<dbReference type="InterPro" id="IPR053790">
    <property type="entry name" value="P5CR-like_CS"/>
</dbReference>
<name>A0A174BPL8_9FIRM</name>
<evidence type="ECO:0000256" key="11">
    <source>
        <dbReference type="PIRSR" id="PIRSR000193-1"/>
    </source>
</evidence>
<evidence type="ECO:0000256" key="10">
    <source>
        <dbReference type="NCBIfam" id="TIGR00112"/>
    </source>
</evidence>
<dbReference type="EMBL" id="JAKNFS010000005">
    <property type="protein sequence ID" value="MCG4764746.1"/>
    <property type="molecule type" value="Genomic_DNA"/>
</dbReference>
<evidence type="ECO:0000256" key="12">
    <source>
        <dbReference type="RuleBase" id="RU003903"/>
    </source>
</evidence>
<evidence type="ECO:0000259" key="13">
    <source>
        <dbReference type="Pfam" id="PF03807"/>
    </source>
</evidence>
<dbReference type="GO" id="GO:0055129">
    <property type="term" value="P:L-proline biosynthetic process"/>
    <property type="evidence" value="ECO:0007669"/>
    <property type="project" value="UniProtKB-UniRule"/>
</dbReference>
<dbReference type="STRING" id="1150298.ERS852406_01084"/>
<evidence type="ECO:0000313" key="15">
    <source>
        <dbReference type="EMBL" id="CUO01548.1"/>
    </source>
</evidence>
<dbReference type="PIRSF" id="PIRSF000193">
    <property type="entry name" value="Pyrrol-5-carb_rd"/>
    <property type="match status" value="1"/>
</dbReference>
<keyword evidence="4 9" id="KW-0028">Amino-acid biosynthesis</keyword>
<reference evidence="17" key="2">
    <citation type="submission" date="2022-01" db="EMBL/GenBank/DDBJ databases">
        <title>Collection of gut derived symbiotic bacterial strains cultured from healthy donors.</title>
        <authorList>
            <person name="Lin H."/>
            <person name="Kohout C."/>
            <person name="Waligurski E."/>
            <person name="Pamer E.G."/>
        </authorList>
    </citation>
    <scope>NUCLEOTIDE SEQUENCE</scope>
    <source>
        <strain evidence="17">DFI.5.49</strain>
    </source>
</reference>
<comment type="subcellular location">
    <subcellularLocation>
        <location evidence="1 9">Cytoplasm</location>
    </subcellularLocation>
</comment>
<comment type="catalytic activity">
    <reaction evidence="9">
        <text>L-proline + NAD(+) = (S)-1-pyrroline-5-carboxylate + NADH + 2 H(+)</text>
        <dbReference type="Rhea" id="RHEA:14105"/>
        <dbReference type="ChEBI" id="CHEBI:15378"/>
        <dbReference type="ChEBI" id="CHEBI:17388"/>
        <dbReference type="ChEBI" id="CHEBI:57540"/>
        <dbReference type="ChEBI" id="CHEBI:57945"/>
        <dbReference type="ChEBI" id="CHEBI:60039"/>
        <dbReference type="EC" id="1.5.1.2"/>
    </reaction>
</comment>
<dbReference type="InterPro" id="IPR029036">
    <property type="entry name" value="P5CR_dimer"/>
</dbReference>
<dbReference type="InterPro" id="IPR008927">
    <property type="entry name" value="6-PGluconate_DH-like_C_sf"/>
</dbReference>
<dbReference type="PANTHER" id="PTHR11645:SF0">
    <property type="entry name" value="PYRROLINE-5-CARBOXYLATE REDUCTASE 3"/>
    <property type="match status" value="1"/>
</dbReference>
<dbReference type="FunFam" id="3.40.50.720:FF:000190">
    <property type="entry name" value="Pyrroline-5-carboxylate reductase"/>
    <property type="match status" value="1"/>
</dbReference>
<evidence type="ECO:0000256" key="9">
    <source>
        <dbReference type="HAMAP-Rule" id="MF_01925"/>
    </source>
</evidence>
<keyword evidence="7 9" id="KW-0560">Oxidoreductase</keyword>
<comment type="pathway">
    <text evidence="9 12">Amino-acid biosynthesis; L-proline biosynthesis; L-proline from L-glutamate 5-semialdehyde: step 1/1.</text>
</comment>
<evidence type="ECO:0000256" key="6">
    <source>
        <dbReference type="ARBA" id="ARBA00022857"/>
    </source>
</evidence>
<dbReference type="Proteomes" id="UP000095706">
    <property type="component" value="Unassembled WGS sequence"/>
</dbReference>
<dbReference type="Gene3D" id="1.10.3730.10">
    <property type="entry name" value="ProC C-terminal domain-like"/>
    <property type="match status" value="1"/>
</dbReference>
<accession>A0A174BPL8</accession>
<feature type="binding site" evidence="11">
    <location>
        <begin position="68"/>
        <end position="71"/>
    </location>
    <ligand>
        <name>NADP(+)</name>
        <dbReference type="ChEBI" id="CHEBI:58349"/>
    </ligand>
</feature>
<dbReference type="UniPathway" id="UPA00098">
    <property type="reaction ID" value="UER00361"/>
</dbReference>
<keyword evidence="3 9" id="KW-0963">Cytoplasm</keyword>
<dbReference type="OrthoDB" id="9805754at2"/>
<evidence type="ECO:0000313" key="19">
    <source>
        <dbReference type="Proteomes" id="UP000095709"/>
    </source>
</evidence>
<keyword evidence="6 9" id="KW-0521">NADP</keyword>
<dbReference type="InterPro" id="IPR028939">
    <property type="entry name" value="P5C_Rdtase_cat_N"/>
</dbReference>
<comment type="similarity">
    <text evidence="2 9 12">Belongs to the pyrroline-5-carboxylate reductase family.</text>
</comment>
<dbReference type="SUPFAM" id="SSF51735">
    <property type="entry name" value="NAD(P)-binding Rossmann-fold domains"/>
    <property type="match status" value="1"/>
</dbReference>
<evidence type="ECO:0000256" key="2">
    <source>
        <dbReference type="ARBA" id="ARBA00005525"/>
    </source>
</evidence>
<dbReference type="EMBL" id="CYYV01000005">
    <property type="protein sequence ID" value="CUO01548.1"/>
    <property type="molecule type" value="Genomic_DNA"/>
</dbReference>
<evidence type="ECO:0000313" key="16">
    <source>
        <dbReference type="EMBL" id="CUO97539.1"/>
    </source>
</evidence>
<keyword evidence="5 9" id="KW-0641">Proline biosynthesis</keyword>
<dbReference type="AlphaFoldDB" id="A0A174BPL8"/>
<dbReference type="GO" id="GO:0005737">
    <property type="term" value="C:cytoplasm"/>
    <property type="evidence" value="ECO:0007669"/>
    <property type="project" value="UniProtKB-SubCell"/>
</dbReference>
<gene>
    <name evidence="9 15" type="primary">proC</name>
    <name evidence="15" type="ORF">ERS852406_01084</name>
    <name evidence="16" type="ORF">ERS852498_00940</name>
    <name evidence="17" type="ORF">L0N21_04340</name>
</gene>
<comment type="function">
    <text evidence="8 9">Catalyzes the reduction of 1-pyrroline-5-carboxylate (PCA) to L-proline.</text>
</comment>
<dbReference type="PROSITE" id="PS00521">
    <property type="entry name" value="P5CR"/>
    <property type="match status" value="1"/>
</dbReference>
<feature type="domain" description="Pyrroline-5-carboxylate reductase catalytic N-terminal" evidence="13">
    <location>
        <begin position="2"/>
        <end position="96"/>
    </location>
</feature>
<dbReference type="HAMAP" id="MF_01925">
    <property type="entry name" value="P5C_reductase"/>
    <property type="match status" value="1"/>
</dbReference>
<dbReference type="NCBIfam" id="TIGR00112">
    <property type="entry name" value="proC"/>
    <property type="match status" value="1"/>
</dbReference>
<evidence type="ECO:0000313" key="18">
    <source>
        <dbReference type="Proteomes" id="UP000095706"/>
    </source>
</evidence>
<evidence type="ECO:0000256" key="1">
    <source>
        <dbReference type="ARBA" id="ARBA00004496"/>
    </source>
</evidence>
<evidence type="ECO:0000256" key="5">
    <source>
        <dbReference type="ARBA" id="ARBA00022650"/>
    </source>
</evidence>
<proteinExistence type="inferred from homology"/>
<evidence type="ECO:0000256" key="7">
    <source>
        <dbReference type="ARBA" id="ARBA00023002"/>
    </source>
</evidence>
<evidence type="ECO:0000313" key="17">
    <source>
        <dbReference type="EMBL" id="MCG4764746.1"/>
    </source>
</evidence>
<dbReference type="FunFam" id="1.10.3730.10:FF:000001">
    <property type="entry name" value="Pyrroline-5-carboxylate reductase"/>
    <property type="match status" value="1"/>
</dbReference>
<dbReference type="PANTHER" id="PTHR11645">
    <property type="entry name" value="PYRROLINE-5-CARBOXYLATE REDUCTASE"/>
    <property type="match status" value="1"/>
</dbReference>
<dbReference type="Pfam" id="PF14748">
    <property type="entry name" value="P5CR_dimer"/>
    <property type="match status" value="1"/>
</dbReference>
<organism evidence="15 18">
    <name type="scientific">Fusicatenibacter saccharivorans</name>
    <dbReference type="NCBI Taxonomy" id="1150298"/>
    <lineage>
        <taxon>Bacteria</taxon>
        <taxon>Bacillati</taxon>
        <taxon>Bacillota</taxon>
        <taxon>Clostridia</taxon>
        <taxon>Lachnospirales</taxon>
        <taxon>Lachnospiraceae</taxon>
        <taxon>Fusicatenibacter</taxon>
    </lineage>
</organism>
<feature type="domain" description="Pyrroline-5-carboxylate reductase dimerisation" evidence="14">
    <location>
        <begin position="160"/>
        <end position="262"/>
    </location>
</feature>
<evidence type="ECO:0000256" key="8">
    <source>
        <dbReference type="ARBA" id="ARBA00058118"/>
    </source>
</evidence>
<dbReference type="SUPFAM" id="SSF48179">
    <property type="entry name" value="6-phosphogluconate dehydrogenase C-terminal domain-like"/>
    <property type="match status" value="1"/>
</dbReference>
<dbReference type="Proteomes" id="UP000095709">
    <property type="component" value="Unassembled WGS sequence"/>
</dbReference>
<feature type="binding site" evidence="11">
    <location>
        <begin position="6"/>
        <end position="11"/>
    </location>
    <ligand>
        <name>NADP(+)</name>
        <dbReference type="ChEBI" id="CHEBI:58349"/>
    </ligand>
</feature>
<dbReference type="InterPro" id="IPR036291">
    <property type="entry name" value="NAD(P)-bd_dom_sf"/>
</dbReference>
<dbReference type="Gene3D" id="3.40.50.720">
    <property type="entry name" value="NAD(P)-binding Rossmann-like Domain"/>
    <property type="match status" value="1"/>
</dbReference>
<dbReference type="EC" id="1.5.1.2" evidence="9 10"/>
<evidence type="ECO:0000259" key="14">
    <source>
        <dbReference type="Pfam" id="PF14748"/>
    </source>
</evidence>
<dbReference type="InterPro" id="IPR000304">
    <property type="entry name" value="Pyrroline-COOH_reductase"/>
</dbReference>
<dbReference type="GO" id="GO:0004735">
    <property type="term" value="F:pyrroline-5-carboxylate reductase activity"/>
    <property type="evidence" value="ECO:0007669"/>
    <property type="project" value="UniProtKB-UniRule"/>
</dbReference>
<dbReference type="Pfam" id="PF03807">
    <property type="entry name" value="F420_oxidored"/>
    <property type="match status" value="1"/>
</dbReference>
<sequence>MKVGFIGGGNMASAMIGGMIQKGVVSADDILVSVRTEKSVERLTNQFGVQATMENEAVVAGSDLVFLAVKPNQIKNIINLVKNFISPEKIIVSILPGKSLQWLGTEIGKPTKLIRTMPNTPALVGEGMTGVCANDLVTEEELQLVLTLLKSFGRAEVVPEYLMDTVTGVSGSSPAYVFLFLEALADAAVAEGMPRKQAYEFAAQSVLGSAKMLLETGMHPGELKDMVCSPGGTTIEAVAVLERENLRSAVIDATRACIRKSKGVD</sequence>
<evidence type="ECO:0000256" key="3">
    <source>
        <dbReference type="ARBA" id="ARBA00022490"/>
    </source>
</evidence>
<comment type="catalytic activity">
    <reaction evidence="9 12">
        <text>L-proline + NADP(+) = (S)-1-pyrroline-5-carboxylate + NADPH + 2 H(+)</text>
        <dbReference type="Rhea" id="RHEA:14109"/>
        <dbReference type="ChEBI" id="CHEBI:15378"/>
        <dbReference type="ChEBI" id="CHEBI:17388"/>
        <dbReference type="ChEBI" id="CHEBI:57783"/>
        <dbReference type="ChEBI" id="CHEBI:58349"/>
        <dbReference type="ChEBI" id="CHEBI:60039"/>
        <dbReference type="EC" id="1.5.1.2"/>
    </reaction>
</comment>
<dbReference type="EMBL" id="CZAL01000004">
    <property type="protein sequence ID" value="CUO97539.1"/>
    <property type="molecule type" value="Genomic_DNA"/>
</dbReference>
<reference evidence="18 19" key="1">
    <citation type="submission" date="2015-09" db="EMBL/GenBank/DDBJ databases">
        <authorList>
            <consortium name="Pathogen Informatics"/>
        </authorList>
    </citation>
    <scope>NUCLEOTIDE SEQUENCE [LARGE SCALE GENOMIC DNA]</scope>
    <source>
        <strain evidence="15 18">2789STDY5608849</strain>
        <strain evidence="16 19">2789STDY5834885</strain>
    </source>
</reference>
<dbReference type="RefSeq" id="WP_022461345.1">
    <property type="nucleotide sequence ID" value="NZ_CYYV01000005.1"/>
</dbReference>
<dbReference type="Proteomes" id="UP001199915">
    <property type="component" value="Unassembled WGS sequence"/>
</dbReference>
<feature type="binding site" evidence="11">
    <location>
        <position position="55"/>
    </location>
    <ligand>
        <name>NADPH</name>
        <dbReference type="ChEBI" id="CHEBI:57783"/>
    </ligand>
</feature>